<keyword evidence="1" id="KW-1133">Transmembrane helix</keyword>
<proteinExistence type="predicted"/>
<dbReference type="RefSeq" id="WP_310256156.1">
    <property type="nucleotide sequence ID" value="NZ_JAVDWA010000001.1"/>
</dbReference>
<sequence length="136" mass="15515">MIVKRDSTKKTHRNKRVIYHMAIVITIVLGLASRTYSHLLVEFLAENAGDMLWAMMVYFGFRFLFIHKSLSAAISLSLLFSFGIECSQLYQEDWINQIRHTLLGSLILGQGFLMVDLVRYAAGILIASLMDKVILM</sequence>
<comment type="caution">
    <text evidence="2">The sequence shown here is derived from an EMBL/GenBank/DDBJ whole genome shotgun (WGS) entry which is preliminary data.</text>
</comment>
<accession>A0ABU1TWJ2</accession>
<gene>
    <name evidence="2" type="ORF">J2X07_000532</name>
</gene>
<feature type="transmembrane region" description="Helical" evidence="1">
    <location>
        <begin position="102"/>
        <end position="130"/>
    </location>
</feature>
<name>A0ABU1TWJ2_9BACL</name>
<dbReference type="Proteomes" id="UP001258181">
    <property type="component" value="Unassembled WGS sequence"/>
</dbReference>
<dbReference type="EMBL" id="JAVDWA010000001">
    <property type="protein sequence ID" value="MDR7071557.1"/>
    <property type="molecule type" value="Genomic_DNA"/>
</dbReference>
<feature type="transmembrane region" description="Helical" evidence="1">
    <location>
        <begin position="17"/>
        <end position="36"/>
    </location>
</feature>
<dbReference type="Pfam" id="PF10990">
    <property type="entry name" value="DUF2809"/>
    <property type="match status" value="1"/>
</dbReference>
<protein>
    <submittedName>
        <fullName evidence="2">Glycopeptide antibiotics resistance protein</fullName>
    </submittedName>
</protein>
<reference evidence="2 3" key="1">
    <citation type="submission" date="2023-07" db="EMBL/GenBank/DDBJ databases">
        <title>Sorghum-associated microbial communities from plants grown in Nebraska, USA.</title>
        <authorList>
            <person name="Schachtman D."/>
        </authorList>
    </citation>
    <scope>NUCLEOTIDE SEQUENCE [LARGE SCALE GENOMIC DNA]</scope>
    <source>
        <strain evidence="2 3">BE211</strain>
    </source>
</reference>
<dbReference type="InterPro" id="IPR021257">
    <property type="entry name" value="DUF2809"/>
</dbReference>
<evidence type="ECO:0000313" key="3">
    <source>
        <dbReference type="Proteomes" id="UP001258181"/>
    </source>
</evidence>
<evidence type="ECO:0000313" key="2">
    <source>
        <dbReference type="EMBL" id="MDR7071557.1"/>
    </source>
</evidence>
<keyword evidence="1" id="KW-0472">Membrane</keyword>
<keyword evidence="3" id="KW-1185">Reference proteome</keyword>
<evidence type="ECO:0000256" key="1">
    <source>
        <dbReference type="SAM" id="Phobius"/>
    </source>
</evidence>
<keyword evidence="1" id="KW-0812">Transmembrane</keyword>
<organism evidence="2 3">
    <name type="scientific">Fictibacillus barbaricus</name>
    <dbReference type="NCBI Taxonomy" id="182136"/>
    <lineage>
        <taxon>Bacteria</taxon>
        <taxon>Bacillati</taxon>
        <taxon>Bacillota</taxon>
        <taxon>Bacilli</taxon>
        <taxon>Bacillales</taxon>
        <taxon>Fictibacillaceae</taxon>
        <taxon>Fictibacillus</taxon>
    </lineage>
</organism>